<dbReference type="SUPFAM" id="SSF53448">
    <property type="entry name" value="Nucleotide-diphospho-sugar transferases"/>
    <property type="match status" value="1"/>
</dbReference>
<dbReference type="PANTHER" id="PTHR22916">
    <property type="entry name" value="GLYCOSYLTRANSFERASE"/>
    <property type="match status" value="1"/>
</dbReference>
<organism evidence="2 3">
    <name type="scientific">Nonlabens dokdonensis</name>
    <dbReference type="NCBI Taxonomy" id="328515"/>
    <lineage>
        <taxon>Bacteria</taxon>
        <taxon>Pseudomonadati</taxon>
        <taxon>Bacteroidota</taxon>
        <taxon>Flavobacteriia</taxon>
        <taxon>Flavobacteriales</taxon>
        <taxon>Flavobacteriaceae</taxon>
        <taxon>Nonlabens</taxon>
    </lineage>
</organism>
<dbReference type="Proteomes" id="UP000196102">
    <property type="component" value="Unassembled WGS sequence"/>
</dbReference>
<proteinExistence type="predicted"/>
<dbReference type="RefSeq" id="WP_303685991.1">
    <property type="nucleotide sequence ID" value="NZ_CAJXYO010000036.1"/>
</dbReference>
<accession>A0A1Z8B7W2</accession>
<keyword evidence="2" id="KW-0808">Transferase</keyword>
<dbReference type="InterPro" id="IPR029044">
    <property type="entry name" value="Nucleotide-diphossugar_trans"/>
</dbReference>
<dbReference type="PANTHER" id="PTHR22916:SF3">
    <property type="entry name" value="UDP-GLCNAC:BETAGAL BETA-1,3-N-ACETYLGLUCOSAMINYLTRANSFERASE-LIKE PROTEIN 1"/>
    <property type="match status" value="1"/>
</dbReference>
<feature type="domain" description="Glycosyltransferase 2-like" evidence="1">
    <location>
        <begin position="3"/>
        <end position="132"/>
    </location>
</feature>
<dbReference type="CDD" id="cd00761">
    <property type="entry name" value="Glyco_tranf_GTA_type"/>
    <property type="match status" value="1"/>
</dbReference>
<dbReference type="EMBL" id="MAAX01000059">
    <property type="protein sequence ID" value="OUS18686.1"/>
    <property type="molecule type" value="Genomic_DNA"/>
</dbReference>
<dbReference type="InterPro" id="IPR001173">
    <property type="entry name" value="Glyco_trans_2-like"/>
</dbReference>
<evidence type="ECO:0000313" key="2">
    <source>
        <dbReference type="EMBL" id="OUS18686.1"/>
    </source>
</evidence>
<comment type="caution">
    <text evidence="2">The sequence shown here is derived from an EMBL/GenBank/DDBJ whole genome shotgun (WGS) entry which is preliminary data.</text>
</comment>
<dbReference type="GO" id="GO:0016758">
    <property type="term" value="F:hexosyltransferase activity"/>
    <property type="evidence" value="ECO:0007669"/>
    <property type="project" value="UniProtKB-ARBA"/>
</dbReference>
<evidence type="ECO:0000313" key="3">
    <source>
        <dbReference type="Proteomes" id="UP000196102"/>
    </source>
</evidence>
<dbReference type="Gene3D" id="3.90.550.10">
    <property type="entry name" value="Spore Coat Polysaccharide Biosynthesis Protein SpsA, Chain A"/>
    <property type="match status" value="1"/>
</dbReference>
<reference evidence="3" key="1">
    <citation type="journal article" date="2017" name="Proc. Natl. Acad. Sci. U.S.A.">
        <title>Simulation of Deepwater Horizon oil plume reveals substrate specialization within a complex community of hydrocarbon-degraders.</title>
        <authorList>
            <person name="Hu P."/>
            <person name="Dubinsky E.A."/>
            <person name="Probst A.J."/>
            <person name="Wang J."/>
            <person name="Sieber C.M.K."/>
            <person name="Tom L.M."/>
            <person name="Gardinali P."/>
            <person name="Banfield J.F."/>
            <person name="Atlas R.M."/>
            <person name="Andersen G.L."/>
        </authorList>
    </citation>
    <scope>NUCLEOTIDE SEQUENCE [LARGE SCALE GENOMIC DNA]</scope>
</reference>
<sequence length="310" mass="35751">MISIIIPTYNRATYILETLHSIKNQTYKDFECIIIDDGSTDNTNEVISDFLSTDSRFKYYHRPDSFSKGANGSRNYGFSLSTGSLIKFFDSDDLMLPEHLEKSIKYIEEGNYDFVVGDSINFDKSGLLSKPYNFDRKTASISAMSFTNYKVAWITNDLLVKRQYAEQCQFAEGIRDQGSEHQFNIHILLLTTNGYLIDEILSHRRIHDDGFVEKVHKDLLFVDIMNAELYYVTALNLKDLAPKKLILWLLDYHLSLSFKLAKMKTWPENIIGATRLLLKYKSPKAFLYPVAIGITYLTGKGYQLIKFIRS</sequence>
<protein>
    <submittedName>
        <fullName evidence="2">Family 2 glycosyl transferase</fullName>
    </submittedName>
</protein>
<dbReference type="Pfam" id="PF00535">
    <property type="entry name" value="Glycos_transf_2"/>
    <property type="match status" value="1"/>
</dbReference>
<name>A0A1Z8B7W2_9FLAO</name>
<evidence type="ECO:0000259" key="1">
    <source>
        <dbReference type="Pfam" id="PF00535"/>
    </source>
</evidence>
<dbReference type="AlphaFoldDB" id="A0A1Z8B7W2"/>
<gene>
    <name evidence="2" type="ORF">A9Q93_03455</name>
</gene>